<organism evidence="2 3">
    <name type="scientific">Mucilaginibacter terrenus</name>
    <dbReference type="NCBI Taxonomy" id="2482727"/>
    <lineage>
        <taxon>Bacteria</taxon>
        <taxon>Pseudomonadati</taxon>
        <taxon>Bacteroidota</taxon>
        <taxon>Sphingobacteriia</taxon>
        <taxon>Sphingobacteriales</taxon>
        <taxon>Sphingobacteriaceae</taxon>
        <taxon>Mucilaginibacter</taxon>
    </lineage>
</organism>
<protein>
    <submittedName>
        <fullName evidence="2">GNAT family N-acetyltransferase</fullName>
    </submittedName>
</protein>
<dbReference type="InterPro" id="IPR000182">
    <property type="entry name" value="GNAT_dom"/>
</dbReference>
<feature type="domain" description="N-acetyltransferase" evidence="1">
    <location>
        <begin position="1"/>
        <end position="171"/>
    </location>
</feature>
<dbReference type="PANTHER" id="PTHR43617:SF9">
    <property type="entry name" value="GNAT FAMILY ACETYLTRANSFERASE"/>
    <property type="match status" value="1"/>
</dbReference>
<name>A0A3E2NX40_9SPHI</name>
<dbReference type="SUPFAM" id="SSF55729">
    <property type="entry name" value="Acyl-CoA N-acyltransferases (Nat)"/>
    <property type="match status" value="1"/>
</dbReference>
<dbReference type="PROSITE" id="PS51186">
    <property type="entry name" value="GNAT"/>
    <property type="match status" value="1"/>
</dbReference>
<comment type="caution">
    <text evidence="2">The sequence shown here is derived from an EMBL/GenBank/DDBJ whole genome shotgun (WGS) entry which is preliminary data.</text>
</comment>
<dbReference type="PANTHER" id="PTHR43617">
    <property type="entry name" value="L-AMINO ACID N-ACETYLTRANSFERASE"/>
    <property type="match status" value="1"/>
</dbReference>
<evidence type="ECO:0000313" key="3">
    <source>
        <dbReference type="Proteomes" id="UP000260823"/>
    </source>
</evidence>
<sequence>MSITKATLADVSALHTLVNSSYRGESSHKGWTTEAGLIDGQRIDHDSLVEQLNDPSAVILKNTDESGNITGCVYLQNRGDGSMYLGMLSVKPELQARGLGKQLLLAAEDYAFNWDITTIVMTVITTRTELLNYYERRGYSKTGEVIPLIIEERFGILKQPLNMYKLEKKLK</sequence>
<dbReference type="Pfam" id="PF00583">
    <property type="entry name" value="Acetyltransf_1"/>
    <property type="match status" value="1"/>
</dbReference>
<dbReference type="Gene3D" id="3.40.630.30">
    <property type="match status" value="1"/>
</dbReference>
<dbReference type="InterPro" id="IPR016181">
    <property type="entry name" value="Acyl_CoA_acyltransferase"/>
</dbReference>
<keyword evidence="3" id="KW-1185">Reference proteome</keyword>
<dbReference type="OrthoDB" id="9796381at2"/>
<dbReference type="Proteomes" id="UP000260823">
    <property type="component" value="Unassembled WGS sequence"/>
</dbReference>
<evidence type="ECO:0000259" key="1">
    <source>
        <dbReference type="PROSITE" id="PS51186"/>
    </source>
</evidence>
<reference evidence="2 3" key="1">
    <citation type="submission" date="2018-08" db="EMBL/GenBank/DDBJ databases">
        <title>Mucilaginibacter terrae sp. nov., isolated from manganese diggings.</title>
        <authorList>
            <person name="Huang Y."/>
            <person name="Zhou Z."/>
        </authorList>
    </citation>
    <scope>NUCLEOTIDE SEQUENCE [LARGE SCALE GENOMIC DNA]</scope>
    <source>
        <strain evidence="2 3">ZH6</strain>
    </source>
</reference>
<gene>
    <name evidence="2" type="ORF">DYU05_08305</name>
</gene>
<proteinExistence type="predicted"/>
<accession>A0A3E2NX40</accession>
<dbReference type="GO" id="GO:0016747">
    <property type="term" value="F:acyltransferase activity, transferring groups other than amino-acyl groups"/>
    <property type="evidence" value="ECO:0007669"/>
    <property type="project" value="InterPro"/>
</dbReference>
<dbReference type="EMBL" id="QWDE01000001">
    <property type="protein sequence ID" value="RFZ85584.1"/>
    <property type="molecule type" value="Genomic_DNA"/>
</dbReference>
<dbReference type="AlphaFoldDB" id="A0A3E2NX40"/>
<dbReference type="RefSeq" id="WP_117382481.1">
    <property type="nucleotide sequence ID" value="NZ_QWDE01000001.1"/>
</dbReference>
<dbReference type="InterPro" id="IPR050276">
    <property type="entry name" value="MshD_Acetyltransferase"/>
</dbReference>
<dbReference type="CDD" id="cd04301">
    <property type="entry name" value="NAT_SF"/>
    <property type="match status" value="1"/>
</dbReference>
<evidence type="ECO:0000313" key="2">
    <source>
        <dbReference type="EMBL" id="RFZ85584.1"/>
    </source>
</evidence>
<keyword evidence="2" id="KW-0808">Transferase</keyword>